<sequence>MKGLVLSGGFGTRLRPLTYSQQKQLIPVANKPILFYCIEDLINAGIKKIGVVVGPNKEQVMDAVRSVSWPADIEFIHQDYPGGLAHAVKVSRDFLGDDKFVMYLGDNLLKGGACNYIRDFARSSNAASLLITRVDDPQEYGQALIDEREKIIVKLVEKPKETLSNFTLVGIYGLTPIIFEAIDKIKPSWRNQLEITDALQWLIDNGYRVDYRMVEGWWKDTGKPEDILEANRLVLDELRPENKGKIENSVVKGRVGLGRNSVVKDNSVVEGPAIIGEGCTISNAYIGPFTSIGNCCEIIGTEIENSIVMEGTKIVNAGKIVESLIGKNVVIEKGNSLPRGGRFILGDSSKVKI</sequence>
<dbReference type="SUPFAM" id="SSF53448">
    <property type="entry name" value="Nucleotide-diphospho-sugar transferases"/>
    <property type="match status" value="1"/>
</dbReference>
<comment type="caution">
    <text evidence="2">The sequence shown here is derived from an EMBL/GenBank/DDBJ whole genome shotgun (WGS) entry which is preliminary data.</text>
</comment>
<dbReference type="PANTHER" id="PTHR42883:SF2">
    <property type="entry name" value="THYMIDYLYLTRANSFERASE"/>
    <property type="match status" value="1"/>
</dbReference>
<dbReference type="PANTHER" id="PTHR42883">
    <property type="entry name" value="GLUCOSE-1-PHOSPHATE THYMIDYLTRANSFERASE"/>
    <property type="match status" value="1"/>
</dbReference>
<dbReference type="Gene3D" id="3.90.550.10">
    <property type="entry name" value="Spore Coat Polysaccharide Biosynthesis Protein SpsA, Chain A"/>
    <property type="match status" value="1"/>
</dbReference>
<gene>
    <name evidence="2" type="ORF">APZ16_05230</name>
</gene>
<dbReference type="Pfam" id="PF00483">
    <property type="entry name" value="NTP_transferase"/>
    <property type="match status" value="1"/>
</dbReference>
<evidence type="ECO:0000259" key="1">
    <source>
        <dbReference type="Pfam" id="PF00483"/>
    </source>
</evidence>
<dbReference type="InterPro" id="IPR005835">
    <property type="entry name" value="NTP_transferase_dom"/>
</dbReference>
<keyword evidence="2" id="KW-0808">Transferase</keyword>
<dbReference type="GO" id="GO:0016740">
    <property type="term" value="F:transferase activity"/>
    <property type="evidence" value="ECO:0007669"/>
    <property type="project" value="UniProtKB-KW"/>
</dbReference>
<dbReference type="AlphaFoldDB" id="A0A147JY88"/>
<feature type="domain" description="Nucleotidyl transferase" evidence="1">
    <location>
        <begin position="2"/>
        <end position="236"/>
    </location>
</feature>
<dbReference type="InterPro" id="IPR005908">
    <property type="entry name" value="G1P_thy_trans_l"/>
</dbReference>
<dbReference type="Proteomes" id="UP000074294">
    <property type="component" value="Unassembled WGS sequence"/>
</dbReference>
<proteinExistence type="predicted"/>
<evidence type="ECO:0000313" key="3">
    <source>
        <dbReference type="Proteomes" id="UP000074294"/>
    </source>
</evidence>
<reference evidence="2 3" key="1">
    <citation type="journal article" date="2016" name="Nat. Microbiol.">
        <title>Genomic inference of the metabolism of cosmopolitan subsurface Archaea, Hadesarchaea.</title>
        <authorList>
            <person name="Baker B.J."/>
            <person name="Saw J.H."/>
            <person name="Lind A.E."/>
            <person name="Lazar C.S."/>
            <person name="Hinrichs K.-U."/>
            <person name="Teske A.P."/>
            <person name="Ettema T.J."/>
        </authorList>
    </citation>
    <scope>NUCLEOTIDE SEQUENCE [LARGE SCALE GENOMIC DNA]</scope>
</reference>
<accession>A0A147JY88</accession>
<dbReference type="EMBL" id="LQMQ01000019">
    <property type="protein sequence ID" value="KUO41526.1"/>
    <property type="molecule type" value="Genomic_DNA"/>
</dbReference>
<protein>
    <submittedName>
        <fullName evidence="2">Glucose-1-phosphate thymidylyltransferase</fullName>
    </submittedName>
</protein>
<evidence type="ECO:0000313" key="2">
    <source>
        <dbReference type="EMBL" id="KUO41526.1"/>
    </source>
</evidence>
<name>A0A147JY88_HADYE</name>
<dbReference type="STRING" id="1776334.APZ16_05230"/>
<dbReference type="InterPro" id="IPR029044">
    <property type="entry name" value="Nucleotide-diphossugar_trans"/>
</dbReference>
<dbReference type="CDD" id="cd04189">
    <property type="entry name" value="G1P_TT_long"/>
    <property type="match status" value="1"/>
</dbReference>
<dbReference type="Gene3D" id="2.160.10.10">
    <property type="entry name" value="Hexapeptide repeat proteins"/>
    <property type="match status" value="1"/>
</dbReference>
<dbReference type="NCBIfam" id="TIGR01208">
    <property type="entry name" value="rmlA_long"/>
    <property type="match status" value="1"/>
</dbReference>
<organism evidence="2 3">
    <name type="scientific">Hadarchaeum yellowstonense</name>
    <dbReference type="NCBI Taxonomy" id="1776334"/>
    <lineage>
        <taxon>Archaea</taxon>
        <taxon>Methanobacteriati</taxon>
        <taxon>Candidatus Hadarchaeota</taxon>
        <taxon>Candidatus Hadarchaeia</taxon>
        <taxon>Candidatus Hadarchaeales</taxon>
        <taxon>Candidatus Hadarchaeaceae</taxon>
        <taxon>Candidatus Hadarchaeum</taxon>
    </lineage>
</organism>